<dbReference type="GO" id="GO:0006351">
    <property type="term" value="P:DNA-templated transcription"/>
    <property type="evidence" value="ECO:0007669"/>
    <property type="project" value="TreeGrafter"/>
</dbReference>
<dbReference type="EMBL" id="VLLB01000008">
    <property type="protein sequence ID" value="TWI62632.1"/>
    <property type="molecule type" value="Genomic_DNA"/>
</dbReference>
<comment type="similarity">
    <text evidence="1">Belongs to the LysR transcriptional regulatory family.</text>
</comment>
<evidence type="ECO:0000313" key="7">
    <source>
        <dbReference type="Proteomes" id="UP000318431"/>
    </source>
</evidence>
<dbReference type="FunFam" id="1.10.10.10:FF:000001">
    <property type="entry name" value="LysR family transcriptional regulator"/>
    <property type="match status" value="1"/>
</dbReference>
<dbReference type="InterPro" id="IPR005119">
    <property type="entry name" value="LysR_subst-bd"/>
</dbReference>
<dbReference type="CDD" id="cd08472">
    <property type="entry name" value="PBP2_CrgA_like_3"/>
    <property type="match status" value="1"/>
</dbReference>
<dbReference type="Gene3D" id="1.10.10.10">
    <property type="entry name" value="Winged helix-like DNA-binding domain superfamily/Winged helix DNA-binding domain"/>
    <property type="match status" value="1"/>
</dbReference>
<dbReference type="Pfam" id="PF00126">
    <property type="entry name" value="HTH_1"/>
    <property type="match status" value="1"/>
</dbReference>
<dbReference type="SUPFAM" id="SSF46785">
    <property type="entry name" value="Winged helix' DNA-binding domain"/>
    <property type="match status" value="1"/>
</dbReference>
<sequence length="304" mass="33116">MTMQNLEALAIFVRIAEMGSFTRAAESLGIQKGRASNVVRELEAQMGARLLHRSTRSVQLTEDGRGFHARAQALLADAEALSTMFAGSEAPVSGRLRIDLPTEFARSTIVPALPSFLARYPGIELELSSTDRRVDLIGEGMDCVLRIGGIVDETLVARHLGALRMVNAASPAYLSQFGVPRTLDDLLAQGHRMVHYTPTLGSRPFGWEYPTGDTHAMLALPGSVSVNNVQTYHGAGLAGLGLIQARLSSLQPFLASGELVEILPDLPPRSMPVSIVVAHRQNLSRRVRIFVEWLETILAPYLER</sequence>
<feature type="domain" description="HTH lysR-type" evidence="5">
    <location>
        <begin position="4"/>
        <end position="61"/>
    </location>
</feature>
<evidence type="ECO:0000259" key="5">
    <source>
        <dbReference type="PROSITE" id="PS50931"/>
    </source>
</evidence>
<dbReference type="Pfam" id="PF03466">
    <property type="entry name" value="LysR_substrate"/>
    <property type="match status" value="1"/>
</dbReference>
<evidence type="ECO:0000313" key="6">
    <source>
        <dbReference type="EMBL" id="TWI62632.1"/>
    </source>
</evidence>
<evidence type="ECO:0000256" key="2">
    <source>
        <dbReference type="ARBA" id="ARBA00023015"/>
    </source>
</evidence>
<dbReference type="PANTHER" id="PTHR30537">
    <property type="entry name" value="HTH-TYPE TRANSCRIPTIONAL REGULATOR"/>
    <property type="match status" value="1"/>
</dbReference>
<dbReference type="PROSITE" id="PS50931">
    <property type="entry name" value="HTH_LYSR"/>
    <property type="match status" value="1"/>
</dbReference>
<evidence type="ECO:0000256" key="3">
    <source>
        <dbReference type="ARBA" id="ARBA00023125"/>
    </source>
</evidence>
<dbReference type="Proteomes" id="UP000318431">
    <property type="component" value="Unassembled WGS sequence"/>
</dbReference>
<keyword evidence="7" id="KW-1185">Reference proteome</keyword>
<comment type="caution">
    <text evidence="6">The sequence shown here is derived from an EMBL/GenBank/DDBJ whole genome shotgun (WGS) entry which is preliminary data.</text>
</comment>
<accession>A0A562R0N7</accession>
<evidence type="ECO:0000256" key="4">
    <source>
        <dbReference type="ARBA" id="ARBA00023163"/>
    </source>
</evidence>
<dbReference type="InterPro" id="IPR058163">
    <property type="entry name" value="LysR-type_TF_proteobact-type"/>
</dbReference>
<dbReference type="InterPro" id="IPR036388">
    <property type="entry name" value="WH-like_DNA-bd_sf"/>
</dbReference>
<dbReference type="AlphaFoldDB" id="A0A562R0N7"/>
<dbReference type="SUPFAM" id="SSF53850">
    <property type="entry name" value="Periplasmic binding protein-like II"/>
    <property type="match status" value="1"/>
</dbReference>
<dbReference type="GO" id="GO:0003700">
    <property type="term" value="F:DNA-binding transcription factor activity"/>
    <property type="evidence" value="ECO:0007669"/>
    <property type="project" value="InterPro"/>
</dbReference>
<gene>
    <name evidence="6" type="ORF">IP91_04154</name>
</gene>
<protein>
    <submittedName>
        <fullName evidence="6">DNA-binding transcriptional LysR family regulator</fullName>
    </submittedName>
</protein>
<organism evidence="6 7">
    <name type="scientific">Pseudoduganella lurida</name>
    <dbReference type="NCBI Taxonomy" id="1036180"/>
    <lineage>
        <taxon>Bacteria</taxon>
        <taxon>Pseudomonadati</taxon>
        <taxon>Pseudomonadota</taxon>
        <taxon>Betaproteobacteria</taxon>
        <taxon>Burkholderiales</taxon>
        <taxon>Oxalobacteraceae</taxon>
        <taxon>Telluria group</taxon>
        <taxon>Pseudoduganella</taxon>
    </lineage>
</organism>
<dbReference type="GO" id="GO:0043565">
    <property type="term" value="F:sequence-specific DNA binding"/>
    <property type="evidence" value="ECO:0007669"/>
    <property type="project" value="TreeGrafter"/>
</dbReference>
<name>A0A562R0N7_9BURK</name>
<keyword evidence="4" id="KW-0804">Transcription</keyword>
<dbReference type="Gene3D" id="3.40.190.290">
    <property type="match status" value="1"/>
</dbReference>
<proteinExistence type="inferred from homology"/>
<dbReference type="InterPro" id="IPR036390">
    <property type="entry name" value="WH_DNA-bd_sf"/>
</dbReference>
<reference evidence="6 7" key="1">
    <citation type="journal article" date="2015" name="Stand. Genomic Sci.">
        <title>Genomic Encyclopedia of Bacterial and Archaeal Type Strains, Phase III: the genomes of soil and plant-associated and newly described type strains.</title>
        <authorList>
            <person name="Whitman W.B."/>
            <person name="Woyke T."/>
            <person name="Klenk H.P."/>
            <person name="Zhou Y."/>
            <person name="Lilburn T.G."/>
            <person name="Beck B.J."/>
            <person name="De Vos P."/>
            <person name="Vandamme P."/>
            <person name="Eisen J.A."/>
            <person name="Garrity G."/>
            <person name="Hugenholtz P."/>
            <person name="Kyrpides N.C."/>
        </authorList>
    </citation>
    <scope>NUCLEOTIDE SEQUENCE [LARGE SCALE GENOMIC DNA]</scope>
    <source>
        <strain evidence="6 7">CGMCC 1.10822</strain>
    </source>
</reference>
<keyword evidence="3 6" id="KW-0238">DNA-binding</keyword>
<keyword evidence="2" id="KW-0805">Transcription regulation</keyword>
<dbReference type="InterPro" id="IPR000847">
    <property type="entry name" value="LysR_HTH_N"/>
</dbReference>
<dbReference type="PANTHER" id="PTHR30537:SF72">
    <property type="entry name" value="LYSR FAMILY TRANSCRIPTIONAL REGULATOR"/>
    <property type="match status" value="1"/>
</dbReference>
<evidence type="ECO:0000256" key="1">
    <source>
        <dbReference type="ARBA" id="ARBA00009437"/>
    </source>
</evidence>